<keyword evidence="2" id="KW-1133">Transmembrane helix</keyword>
<feature type="compositionally biased region" description="Basic and acidic residues" evidence="1">
    <location>
        <begin position="20"/>
        <end position="31"/>
    </location>
</feature>
<dbReference type="EMBL" id="MN740373">
    <property type="protein sequence ID" value="QHU03250.1"/>
    <property type="molecule type" value="Genomic_DNA"/>
</dbReference>
<accession>A0A6C0JEI6</accession>
<sequence>MLSPKSNNSENIVDIVDTTDSEHSDDKKKESIQSNELGNNVSIPICRKCGLVVGEDCKCWERQLETCQGWSQINQQKLTWLQLRLKYNYEISKFFFYTLKTKENRWSWLMIVLSSLTSTLSLLNNVENEPFIHFYLTVKIILVMFALCITLIAAWIKKQQYVERINDIDRYVQRIKLLIEKVDMECVLLPWDRTPYDEFKKRYYSQICECLTCPSINPSEFKKVVYQISKYHPEIITSGHCDEQKLWPWYGYDFANINLERTVIRPLTTFGKLIIDSYESQLWYNRLFNFFLCNKHDMSELKACEIAENLEEMDFYPEPQSMHHRRTDPVVRVA</sequence>
<organism evidence="3">
    <name type="scientific">viral metagenome</name>
    <dbReference type="NCBI Taxonomy" id="1070528"/>
    <lineage>
        <taxon>unclassified sequences</taxon>
        <taxon>metagenomes</taxon>
        <taxon>organismal metagenomes</taxon>
    </lineage>
</organism>
<dbReference type="AlphaFoldDB" id="A0A6C0JEI6"/>
<evidence type="ECO:0000256" key="2">
    <source>
        <dbReference type="SAM" id="Phobius"/>
    </source>
</evidence>
<name>A0A6C0JEI6_9ZZZZ</name>
<reference evidence="3" key="1">
    <citation type="journal article" date="2020" name="Nature">
        <title>Giant virus diversity and host interactions through global metagenomics.</title>
        <authorList>
            <person name="Schulz F."/>
            <person name="Roux S."/>
            <person name="Paez-Espino D."/>
            <person name="Jungbluth S."/>
            <person name="Walsh D.A."/>
            <person name="Denef V.J."/>
            <person name="McMahon K.D."/>
            <person name="Konstantinidis K.T."/>
            <person name="Eloe-Fadrosh E.A."/>
            <person name="Kyrpides N.C."/>
            <person name="Woyke T."/>
        </authorList>
    </citation>
    <scope>NUCLEOTIDE SEQUENCE</scope>
    <source>
        <strain evidence="3">GVMAG-M-3300026093-6</strain>
    </source>
</reference>
<keyword evidence="2" id="KW-0472">Membrane</keyword>
<feature type="transmembrane region" description="Helical" evidence="2">
    <location>
        <begin position="106"/>
        <end position="126"/>
    </location>
</feature>
<feature type="transmembrane region" description="Helical" evidence="2">
    <location>
        <begin position="132"/>
        <end position="156"/>
    </location>
</feature>
<proteinExistence type="predicted"/>
<feature type="compositionally biased region" description="Polar residues" evidence="1">
    <location>
        <begin position="1"/>
        <end position="11"/>
    </location>
</feature>
<protein>
    <submittedName>
        <fullName evidence="3">Uncharacterized protein</fullName>
    </submittedName>
</protein>
<evidence type="ECO:0000313" key="3">
    <source>
        <dbReference type="EMBL" id="QHU03250.1"/>
    </source>
</evidence>
<feature type="region of interest" description="Disordered" evidence="1">
    <location>
        <begin position="1"/>
        <end position="33"/>
    </location>
</feature>
<keyword evidence="2" id="KW-0812">Transmembrane</keyword>
<evidence type="ECO:0000256" key="1">
    <source>
        <dbReference type="SAM" id="MobiDB-lite"/>
    </source>
</evidence>